<proteinExistence type="predicted"/>
<gene>
    <name evidence="3" type="ORF">HYW89_02215</name>
</gene>
<dbReference type="GO" id="GO:0031419">
    <property type="term" value="F:cobalamin binding"/>
    <property type="evidence" value="ECO:0007669"/>
    <property type="project" value="InterPro"/>
</dbReference>
<dbReference type="InterPro" id="IPR006099">
    <property type="entry name" value="MeMalonylCoA_mutase_a/b_cat"/>
</dbReference>
<name>A0A7T5RKB7_9BACT</name>
<dbReference type="SUPFAM" id="SSF51703">
    <property type="entry name" value="Cobalamin (vitamin B12)-dependent enzymes"/>
    <property type="match status" value="1"/>
</dbReference>
<dbReference type="Proteomes" id="UP000595618">
    <property type="component" value="Chromosome"/>
</dbReference>
<accession>A0A7T5RKB7</accession>
<evidence type="ECO:0000313" key="3">
    <source>
        <dbReference type="EMBL" id="QQG45710.1"/>
    </source>
</evidence>
<feature type="domain" description="Methylmalonyl-CoA mutase alpha/beta chain catalytic" evidence="2">
    <location>
        <begin position="19"/>
        <end position="530"/>
    </location>
</feature>
<dbReference type="InterPro" id="IPR006098">
    <property type="entry name" value="MMCoA_mutase_a_cat"/>
</dbReference>
<evidence type="ECO:0000313" key="4">
    <source>
        <dbReference type="Proteomes" id="UP000595618"/>
    </source>
</evidence>
<dbReference type="AlphaFoldDB" id="A0A7T5RKB7"/>
<dbReference type="PANTHER" id="PTHR48101:SF1">
    <property type="entry name" value="METHYLMALONYL-COA MUTASE, LARGE SUBUNIT"/>
    <property type="match status" value="1"/>
</dbReference>
<evidence type="ECO:0000259" key="2">
    <source>
        <dbReference type="Pfam" id="PF01642"/>
    </source>
</evidence>
<dbReference type="NCBIfam" id="TIGR00641">
    <property type="entry name" value="acid_CoA_mut_N"/>
    <property type="match status" value="1"/>
</dbReference>
<reference evidence="3 4" key="1">
    <citation type="submission" date="2020-07" db="EMBL/GenBank/DDBJ databases">
        <title>Huge and variable diversity of episymbiotic CPR bacteria and DPANN archaea in groundwater ecosystems.</title>
        <authorList>
            <person name="He C.Y."/>
            <person name="Keren R."/>
            <person name="Whittaker M."/>
            <person name="Farag I.F."/>
            <person name="Doudna J."/>
            <person name="Cate J.H.D."/>
            <person name="Banfield J.F."/>
        </authorList>
    </citation>
    <scope>NUCLEOTIDE SEQUENCE [LARGE SCALE GENOMIC DNA]</scope>
    <source>
        <strain evidence="3">NC_groundwater_541_Ag_S-0.1um_46_50</strain>
    </source>
</reference>
<organism evidence="3 4">
    <name type="scientific">Candidatus Sungiibacteriota bacterium</name>
    <dbReference type="NCBI Taxonomy" id="2750080"/>
    <lineage>
        <taxon>Bacteria</taxon>
        <taxon>Candidatus Sungiibacteriota</taxon>
    </lineage>
</organism>
<protein>
    <submittedName>
        <fullName evidence="3">Methylmalonyl-CoA mutase</fullName>
    </submittedName>
</protein>
<sequence>MPQDTGFLRPDELPDLLANYLENLNDPGKFPFTRGIYPSMYRGKKPTLRQFAGHGLAQDTNERFKTILGLGGGGLSVAFDLPTLMGKDPDDPLSLGTVGSEGVAVTTLYDMEKLFEGIPIDQITVSMTINAPAPIIFAMYIVAAEKRGVARALLGGTIQNDILKEYIAQKEWLFPVEKGVKFAVDPMEFCARHMPKWHPVSISGYHIREAGSNALQELAYTLADGMCYVEKCLARGLRLEEFAPRLSFFFDVHNNFFEEIAKLRASRRLWAKILRERYHAPLPESYENTKDPRLQSLWCRIHAQTAGCTLTLQEPMNNIVRVAYQALAAILGGAQSVHTNSFDEVICTPTEKALRLAIRTQQILVHETEICDWVDPLGGSWLVESLTDKLEQKAREEIALIYRNHGGMEGAVKASYPQRQIAREAYYDQRRVERGERKVIGVNTAVNITQEDELADVRRELQKRRGFEELHIENVRRIRAERSQEAVARALDEIRRAAETNLNLMPVLIEAVKTYATLGEICHALQDVWGSYQERETPY</sequence>
<dbReference type="Gene3D" id="3.20.20.240">
    <property type="entry name" value="Methylmalonyl-CoA mutase"/>
    <property type="match status" value="1"/>
</dbReference>
<evidence type="ECO:0000256" key="1">
    <source>
        <dbReference type="ARBA" id="ARBA00023235"/>
    </source>
</evidence>
<dbReference type="Pfam" id="PF01642">
    <property type="entry name" value="MM_CoA_mutase"/>
    <property type="match status" value="1"/>
</dbReference>
<dbReference type="InterPro" id="IPR016176">
    <property type="entry name" value="Cbl-dep_enz_cat"/>
</dbReference>
<keyword evidence="1" id="KW-0413">Isomerase</keyword>
<dbReference type="EMBL" id="CP066690">
    <property type="protein sequence ID" value="QQG45710.1"/>
    <property type="molecule type" value="Genomic_DNA"/>
</dbReference>
<dbReference type="GO" id="GO:0004494">
    <property type="term" value="F:methylmalonyl-CoA mutase activity"/>
    <property type="evidence" value="ECO:0007669"/>
    <property type="project" value="InterPro"/>
</dbReference>
<dbReference type="PANTHER" id="PTHR48101">
    <property type="entry name" value="METHYLMALONYL-COA MUTASE, MITOCHONDRIAL-RELATED"/>
    <property type="match status" value="1"/>
</dbReference>